<comment type="cofactor">
    <cofactor evidence="1">
        <name>Zn(2+)</name>
        <dbReference type="ChEBI" id="CHEBI:29105"/>
    </cofactor>
</comment>
<evidence type="ECO:0000313" key="17">
    <source>
        <dbReference type="EMBL" id="SNV43702.1"/>
    </source>
</evidence>
<feature type="transmembrane region" description="Helical" evidence="15">
    <location>
        <begin position="61"/>
        <end position="82"/>
    </location>
</feature>
<feature type="transmembrane region" description="Helical" evidence="15">
    <location>
        <begin position="28"/>
        <end position="49"/>
    </location>
</feature>
<dbReference type="EMBL" id="LT906468">
    <property type="protein sequence ID" value="SNV43702.1"/>
    <property type="molecule type" value="Genomic_DNA"/>
</dbReference>
<dbReference type="RefSeq" id="WP_236736512.1">
    <property type="nucleotide sequence ID" value="NZ_FNGK01000003.1"/>
</dbReference>
<organism evidence="17 18">
    <name type="scientific">Sphingobacterium mizutaii</name>
    <dbReference type="NCBI Taxonomy" id="1010"/>
    <lineage>
        <taxon>Bacteria</taxon>
        <taxon>Pseudomonadati</taxon>
        <taxon>Bacteroidota</taxon>
        <taxon>Sphingobacteriia</taxon>
        <taxon>Sphingobacteriales</taxon>
        <taxon>Sphingobacteriaceae</taxon>
        <taxon>Sphingobacterium</taxon>
    </lineage>
</organism>
<keyword evidence="11" id="KW-0443">Lipid metabolism</keyword>
<keyword evidence="9 15" id="KW-1133">Transmembrane helix</keyword>
<keyword evidence="6" id="KW-0256">Endoplasmic reticulum</keyword>
<dbReference type="AlphaFoldDB" id="A0AAJ4X9Q9"/>
<dbReference type="PANTHER" id="PTHR12863:SF1">
    <property type="entry name" value="FATTY ACID 2-HYDROXYLASE"/>
    <property type="match status" value="1"/>
</dbReference>
<sequence length="229" mass="26700">MAKKLYVSNSTESSRMFKNDFLESLTKVHYSVPLIFWIPVKIFFIWRALVPGGLSVGTVVMYYIFGLLFWTLAEYVLHRWVFHYEPSSKFGKRVHFIFHGVHHDFPKDRLRLVMPLSASIPMAAVIYFIFSFFFSPYTLAAFFSGFLLGYLIYDECHYAMHHANFKSGLFKRIKDHHMLHHYSEPEKGFGVSSAIWDVIFGSGFSKKKAGQSEKKKGNELKEVQEQQLN</sequence>
<keyword evidence="5" id="KW-0479">Metal-binding</keyword>
<dbReference type="KEGG" id="smiz:4412673_00846"/>
<dbReference type="GO" id="GO:0006633">
    <property type="term" value="P:fatty acid biosynthetic process"/>
    <property type="evidence" value="ECO:0007669"/>
    <property type="project" value="UniProtKB-KW"/>
</dbReference>
<dbReference type="InterPro" id="IPR006694">
    <property type="entry name" value="Fatty_acid_hydroxylase"/>
</dbReference>
<evidence type="ECO:0000256" key="10">
    <source>
        <dbReference type="ARBA" id="ARBA00023002"/>
    </source>
</evidence>
<keyword evidence="8" id="KW-0862">Zinc</keyword>
<feature type="transmembrane region" description="Helical" evidence="15">
    <location>
        <begin position="136"/>
        <end position="153"/>
    </location>
</feature>
<feature type="domain" description="Fatty acid hydroxylase" evidence="16">
    <location>
        <begin position="64"/>
        <end position="202"/>
    </location>
</feature>
<evidence type="ECO:0000256" key="15">
    <source>
        <dbReference type="SAM" id="Phobius"/>
    </source>
</evidence>
<evidence type="ECO:0000256" key="14">
    <source>
        <dbReference type="SAM" id="MobiDB-lite"/>
    </source>
</evidence>
<keyword evidence="3" id="KW-0444">Lipid biosynthesis</keyword>
<evidence type="ECO:0000256" key="1">
    <source>
        <dbReference type="ARBA" id="ARBA00001947"/>
    </source>
</evidence>
<evidence type="ECO:0000256" key="4">
    <source>
        <dbReference type="ARBA" id="ARBA00022692"/>
    </source>
</evidence>
<reference evidence="17 18" key="1">
    <citation type="submission" date="2017-06" db="EMBL/GenBank/DDBJ databases">
        <authorList>
            <consortium name="Pathogen Informatics"/>
        </authorList>
    </citation>
    <scope>NUCLEOTIDE SEQUENCE [LARGE SCALE GENOMIC DNA]</scope>
    <source>
        <strain evidence="17 18">NCTC12149</strain>
    </source>
</reference>
<dbReference type="Pfam" id="PF04116">
    <property type="entry name" value="FA_hydroxylase"/>
    <property type="match status" value="1"/>
</dbReference>
<feature type="region of interest" description="Disordered" evidence="14">
    <location>
        <begin position="206"/>
        <end position="229"/>
    </location>
</feature>
<name>A0AAJ4X9Q9_9SPHI</name>
<evidence type="ECO:0000256" key="7">
    <source>
        <dbReference type="ARBA" id="ARBA00022832"/>
    </source>
</evidence>
<keyword evidence="12 15" id="KW-0472">Membrane</keyword>
<evidence type="ECO:0000256" key="9">
    <source>
        <dbReference type="ARBA" id="ARBA00022989"/>
    </source>
</evidence>
<dbReference type="Proteomes" id="UP000215355">
    <property type="component" value="Chromosome 1"/>
</dbReference>
<keyword evidence="10" id="KW-0560">Oxidoreductase</keyword>
<keyword evidence="7" id="KW-0276">Fatty acid metabolism</keyword>
<evidence type="ECO:0000313" key="18">
    <source>
        <dbReference type="Proteomes" id="UP000215355"/>
    </source>
</evidence>
<dbReference type="GO" id="GO:0005506">
    <property type="term" value="F:iron ion binding"/>
    <property type="evidence" value="ECO:0007669"/>
    <property type="project" value="InterPro"/>
</dbReference>
<dbReference type="GO" id="GO:0016020">
    <property type="term" value="C:membrane"/>
    <property type="evidence" value="ECO:0007669"/>
    <property type="project" value="InterPro"/>
</dbReference>
<protein>
    <submittedName>
        <fullName evidence="17">Fatty acid hydroxylase superfamily</fullName>
    </submittedName>
</protein>
<comment type="subcellular location">
    <subcellularLocation>
        <location evidence="2">Endoplasmic reticulum membrane</location>
        <topology evidence="2">Multi-pass membrane protein</topology>
    </subcellularLocation>
</comment>
<evidence type="ECO:0000256" key="13">
    <source>
        <dbReference type="ARBA" id="ARBA00023160"/>
    </source>
</evidence>
<accession>A0AAJ4X9Q9</accession>
<dbReference type="PANTHER" id="PTHR12863">
    <property type="entry name" value="FATTY ACID HYDROXYLASE"/>
    <property type="match status" value="1"/>
</dbReference>
<evidence type="ECO:0000256" key="5">
    <source>
        <dbReference type="ARBA" id="ARBA00022723"/>
    </source>
</evidence>
<dbReference type="InterPro" id="IPR014430">
    <property type="entry name" value="Scs7"/>
</dbReference>
<feature type="compositionally biased region" description="Basic and acidic residues" evidence="14">
    <location>
        <begin position="210"/>
        <end position="229"/>
    </location>
</feature>
<dbReference type="GO" id="GO:0080132">
    <property type="term" value="F:fatty acid 2-hydroxylase activity"/>
    <property type="evidence" value="ECO:0007669"/>
    <property type="project" value="InterPro"/>
</dbReference>
<evidence type="ECO:0000256" key="6">
    <source>
        <dbReference type="ARBA" id="ARBA00022824"/>
    </source>
</evidence>
<evidence type="ECO:0000259" key="16">
    <source>
        <dbReference type="Pfam" id="PF04116"/>
    </source>
</evidence>
<evidence type="ECO:0000256" key="2">
    <source>
        <dbReference type="ARBA" id="ARBA00004477"/>
    </source>
</evidence>
<proteinExistence type="predicted"/>
<feature type="transmembrane region" description="Helical" evidence="15">
    <location>
        <begin position="112"/>
        <end position="130"/>
    </location>
</feature>
<evidence type="ECO:0000256" key="12">
    <source>
        <dbReference type="ARBA" id="ARBA00023136"/>
    </source>
</evidence>
<keyword evidence="4 15" id="KW-0812">Transmembrane</keyword>
<keyword evidence="13" id="KW-0275">Fatty acid biosynthesis</keyword>
<evidence type="ECO:0000256" key="3">
    <source>
        <dbReference type="ARBA" id="ARBA00022516"/>
    </source>
</evidence>
<gene>
    <name evidence="17" type="ORF">SAMEA4412673_00846</name>
</gene>
<evidence type="ECO:0000256" key="8">
    <source>
        <dbReference type="ARBA" id="ARBA00022833"/>
    </source>
</evidence>
<evidence type="ECO:0000256" key="11">
    <source>
        <dbReference type="ARBA" id="ARBA00023098"/>
    </source>
</evidence>